<accession>A0A7S4JSA7</accession>
<organism evidence="2">
    <name type="scientific">Prymnesium polylepis</name>
    <dbReference type="NCBI Taxonomy" id="72548"/>
    <lineage>
        <taxon>Eukaryota</taxon>
        <taxon>Haptista</taxon>
        <taxon>Haptophyta</taxon>
        <taxon>Prymnesiophyceae</taxon>
        <taxon>Prymnesiales</taxon>
        <taxon>Prymnesiaceae</taxon>
        <taxon>Prymnesium</taxon>
    </lineage>
</organism>
<evidence type="ECO:0000256" key="1">
    <source>
        <dbReference type="SAM" id="MobiDB-lite"/>
    </source>
</evidence>
<evidence type="ECO:0000313" key="2">
    <source>
        <dbReference type="EMBL" id="CAE2272313.1"/>
    </source>
</evidence>
<feature type="compositionally biased region" description="Low complexity" evidence="1">
    <location>
        <begin position="42"/>
        <end position="60"/>
    </location>
</feature>
<name>A0A7S4JSA7_9EUKA</name>
<reference evidence="2" key="1">
    <citation type="submission" date="2021-01" db="EMBL/GenBank/DDBJ databases">
        <authorList>
            <person name="Corre E."/>
            <person name="Pelletier E."/>
            <person name="Niang G."/>
            <person name="Scheremetjew M."/>
            <person name="Finn R."/>
            <person name="Kale V."/>
            <person name="Holt S."/>
            <person name="Cochrane G."/>
            <person name="Meng A."/>
            <person name="Brown T."/>
            <person name="Cohen L."/>
        </authorList>
    </citation>
    <scope>NUCLEOTIDE SEQUENCE</scope>
    <source>
        <strain evidence="2">UIO037</strain>
    </source>
</reference>
<gene>
    <name evidence="2" type="ORF">CPOL0286_LOCUS17793</name>
</gene>
<proteinExistence type="predicted"/>
<dbReference type="AlphaFoldDB" id="A0A7S4JSA7"/>
<sequence length="107" mass="11532">MLLAGTQPPNNNKSDPPSEPGRLSPAELGSDENSESVRQRRGSIIGRARAAGGAAIGLRGTPSYEKATFDEDEGGKSSTIANDCGSRSRQRFGLLRQRAKRIDYYVH</sequence>
<protein>
    <submittedName>
        <fullName evidence="2">Uncharacterized protein</fullName>
    </submittedName>
</protein>
<dbReference type="EMBL" id="HBKO01038958">
    <property type="protein sequence ID" value="CAE2272313.1"/>
    <property type="molecule type" value="Transcribed_RNA"/>
</dbReference>
<feature type="region of interest" description="Disordered" evidence="1">
    <location>
        <begin position="1"/>
        <end position="84"/>
    </location>
</feature>